<dbReference type="EMBL" id="QVQW01000078">
    <property type="protein sequence ID" value="RKU41295.1"/>
    <property type="molecule type" value="Genomic_DNA"/>
</dbReference>
<accession>A0A420Y040</accession>
<dbReference type="Pfam" id="PF07883">
    <property type="entry name" value="Cupin_2"/>
    <property type="match status" value="1"/>
</dbReference>
<proteinExistence type="predicted"/>
<dbReference type="InterPro" id="IPR011051">
    <property type="entry name" value="RmlC_Cupin_sf"/>
</dbReference>
<dbReference type="SUPFAM" id="SSF51182">
    <property type="entry name" value="RmlC-like cupins"/>
    <property type="match status" value="1"/>
</dbReference>
<dbReference type="InterPro" id="IPR013096">
    <property type="entry name" value="Cupin_2"/>
</dbReference>
<dbReference type="Proteomes" id="UP000275385">
    <property type="component" value="Unassembled WGS sequence"/>
</dbReference>
<evidence type="ECO:0000259" key="2">
    <source>
        <dbReference type="Pfam" id="PF07883"/>
    </source>
</evidence>
<reference evidence="3 4" key="1">
    <citation type="submission" date="2018-08" db="EMBL/GenBank/DDBJ databases">
        <title>Draft genome of the lignicolous fungus Coniochaeta pulveracea.</title>
        <authorList>
            <person name="Borstlap C.J."/>
            <person name="De Witt R.N."/>
            <person name="Botha A."/>
            <person name="Volschenk H."/>
        </authorList>
    </citation>
    <scope>NUCLEOTIDE SEQUENCE [LARGE SCALE GENOMIC DNA]</scope>
    <source>
        <strain evidence="3 4">CAB683</strain>
    </source>
</reference>
<feature type="region of interest" description="Disordered" evidence="1">
    <location>
        <begin position="83"/>
        <end position="103"/>
    </location>
</feature>
<dbReference type="OrthoDB" id="3511549at2759"/>
<feature type="domain" description="Cupin type-2" evidence="2">
    <location>
        <begin position="148"/>
        <end position="222"/>
    </location>
</feature>
<name>A0A420Y040_9PEZI</name>
<keyword evidence="4" id="KW-1185">Reference proteome</keyword>
<dbReference type="Gene3D" id="2.60.120.10">
    <property type="entry name" value="Jelly Rolls"/>
    <property type="match status" value="1"/>
</dbReference>
<sequence length="247" mass="26471">MTTWKGIYSTASTNVPEIQSQKQKSKELTVRAHRLRGDGPVVQPSSLTPVPCMSMASLLPLIQDILPMILPSSIHIAKASELDPPTTTSARAPAGGGDIAPDTAVGPRVIRKDAIVNKTDKMCASGESTSSEPGVVFVYLMYELDSVLIVKPNSSSAVHHNGEQDSIVYVASGNGVLLTTPDDEGLEPKRHELSKGDFAFIPAWTEHQALNSSEEEDLVWVVTRAGSSPVEVTLTDWNGAEVKGRNE</sequence>
<evidence type="ECO:0000313" key="3">
    <source>
        <dbReference type="EMBL" id="RKU41295.1"/>
    </source>
</evidence>
<dbReference type="AlphaFoldDB" id="A0A420Y040"/>
<protein>
    <recommendedName>
        <fullName evidence="2">Cupin type-2 domain-containing protein</fullName>
    </recommendedName>
</protein>
<dbReference type="InterPro" id="IPR014710">
    <property type="entry name" value="RmlC-like_jellyroll"/>
</dbReference>
<evidence type="ECO:0000313" key="4">
    <source>
        <dbReference type="Proteomes" id="UP000275385"/>
    </source>
</evidence>
<organism evidence="3 4">
    <name type="scientific">Coniochaeta pulveracea</name>
    <dbReference type="NCBI Taxonomy" id="177199"/>
    <lineage>
        <taxon>Eukaryota</taxon>
        <taxon>Fungi</taxon>
        <taxon>Dikarya</taxon>
        <taxon>Ascomycota</taxon>
        <taxon>Pezizomycotina</taxon>
        <taxon>Sordariomycetes</taxon>
        <taxon>Sordariomycetidae</taxon>
        <taxon>Coniochaetales</taxon>
        <taxon>Coniochaetaceae</taxon>
        <taxon>Coniochaeta</taxon>
    </lineage>
</organism>
<gene>
    <name evidence="3" type="ORF">DL546_002497</name>
</gene>
<evidence type="ECO:0000256" key="1">
    <source>
        <dbReference type="SAM" id="MobiDB-lite"/>
    </source>
</evidence>
<comment type="caution">
    <text evidence="3">The sequence shown here is derived from an EMBL/GenBank/DDBJ whole genome shotgun (WGS) entry which is preliminary data.</text>
</comment>